<evidence type="ECO:0000313" key="1">
    <source>
        <dbReference type="EMBL" id="GIF09811.1"/>
    </source>
</evidence>
<organism evidence="1 2">
    <name type="scientific">Actinoplanes siamensis</name>
    <dbReference type="NCBI Taxonomy" id="1223317"/>
    <lineage>
        <taxon>Bacteria</taxon>
        <taxon>Bacillati</taxon>
        <taxon>Actinomycetota</taxon>
        <taxon>Actinomycetes</taxon>
        <taxon>Micromonosporales</taxon>
        <taxon>Micromonosporaceae</taxon>
        <taxon>Actinoplanes</taxon>
    </lineage>
</organism>
<comment type="caution">
    <text evidence="1">The sequence shown here is derived from an EMBL/GenBank/DDBJ whole genome shotgun (WGS) entry which is preliminary data.</text>
</comment>
<gene>
    <name evidence="1" type="ORF">Asi03nite_73490</name>
</gene>
<protein>
    <submittedName>
        <fullName evidence="1">Uncharacterized protein</fullName>
    </submittedName>
</protein>
<sequence length="79" mass="9063">MPTVVRNAQLLDTSLSRVVVRSIVILRQITGRSHLAVTRAALCPRCQHWVSPRRYDVRHMACRTCVRTLARPSRIGWGR</sequence>
<dbReference type="RefSeq" id="WP_203685094.1">
    <property type="nucleotide sequence ID" value="NZ_BOMW01000103.1"/>
</dbReference>
<proteinExistence type="predicted"/>
<dbReference type="EMBL" id="BOMW01000103">
    <property type="protein sequence ID" value="GIF09811.1"/>
    <property type="molecule type" value="Genomic_DNA"/>
</dbReference>
<dbReference type="Proteomes" id="UP000629619">
    <property type="component" value="Unassembled WGS sequence"/>
</dbReference>
<reference evidence="1" key="1">
    <citation type="submission" date="2021-01" db="EMBL/GenBank/DDBJ databases">
        <title>Whole genome shotgun sequence of Actinoplanes siamensis NBRC 109076.</title>
        <authorList>
            <person name="Komaki H."/>
            <person name="Tamura T."/>
        </authorList>
    </citation>
    <scope>NUCLEOTIDE SEQUENCE</scope>
    <source>
        <strain evidence="1">NBRC 109076</strain>
    </source>
</reference>
<accession>A0A919NFA4</accession>
<name>A0A919NFA4_9ACTN</name>
<dbReference type="AlphaFoldDB" id="A0A919NFA4"/>
<evidence type="ECO:0000313" key="2">
    <source>
        <dbReference type="Proteomes" id="UP000629619"/>
    </source>
</evidence>
<keyword evidence="2" id="KW-1185">Reference proteome</keyword>